<comment type="caution">
    <text evidence="3">The sequence shown here is derived from an EMBL/GenBank/DDBJ whole genome shotgun (WGS) entry which is preliminary data.</text>
</comment>
<name>A0A9X1LDE0_9PROT</name>
<keyword evidence="1" id="KW-0472">Membrane</keyword>
<feature type="transmembrane region" description="Helical" evidence="1">
    <location>
        <begin position="311"/>
        <end position="330"/>
    </location>
</feature>
<feature type="transmembrane region" description="Helical" evidence="1">
    <location>
        <begin position="280"/>
        <end position="299"/>
    </location>
</feature>
<accession>A0A9X1LDE0</accession>
<dbReference type="Pfam" id="PF13231">
    <property type="entry name" value="PMT_2"/>
    <property type="match status" value="1"/>
</dbReference>
<gene>
    <name evidence="3" type="ORF">LHA35_25105</name>
</gene>
<evidence type="ECO:0000313" key="4">
    <source>
        <dbReference type="Proteomes" id="UP001139311"/>
    </source>
</evidence>
<dbReference type="InterPro" id="IPR038731">
    <property type="entry name" value="RgtA/B/C-like"/>
</dbReference>
<feature type="transmembrane region" description="Helical" evidence="1">
    <location>
        <begin position="191"/>
        <end position="211"/>
    </location>
</feature>
<organism evidence="3 4">
    <name type="scientific">Roseicella aerolata</name>
    <dbReference type="NCBI Taxonomy" id="2883479"/>
    <lineage>
        <taxon>Bacteria</taxon>
        <taxon>Pseudomonadati</taxon>
        <taxon>Pseudomonadota</taxon>
        <taxon>Alphaproteobacteria</taxon>
        <taxon>Acetobacterales</taxon>
        <taxon>Roseomonadaceae</taxon>
        <taxon>Roseicella</taxon>
    </lineage>
</organism>
<dbReference type="PANTHER" id="PTHR44216:SF3">
    <property type="entry name" value="PROTEIN O-MANNOSYL-TRANSFERASE TMTC2"/>
    <property type="match status" value="1"/>
</dbReference>
<keyword evidence="4" id="KW-1185">Reference proteome</keyword>
<dbReference type="PANTHER" id="PTHR44216">
    <property type="entry name" value="PROTEIN O-MANNOSYL-TRANSFERASE TMTC2"/>
    <property type="match status" value="1"/>
</dbReference>
<feature type="transmembrane region" description="Helical" evidence="1">
    <location>
        <begin position="253"/>
        <end position="273"/>
    </location>
</feature>
<dbReference type="InterPro" id="IPR052384">
    <property type="entry name" value="TMTC_O-mannosyltransferase"/>
</dbReference>
<proteinExistence type="predicted"/>
<keyword evidence="1" id="KW-0812">Transmembrane</keyword>
<sequence length="478" mass="51606">MLFIAFALAYAAGLIIVYSQKYFFIFDDTALISYASHLPIADIFSQALIGFYRPAVFALLKVQYSFFGWDNPGGDSAVSMAVHAISAILFYRLLQDLRFGNAAVLAAGLFLASPWATEATFWMSSQFDVFSVVFSMTSFLLFARYLDQRSPTLLLGSLALFAMALLCKETSVVLPLFYTAIAVRKRGLRPLGQLIGPLIPFVLAAAAYLVLRSWVLSSLGGAYGSIGNLYFRANLGETTRSFIEALLFLNGKFFYRAAPLSFVYTGVVLVCLAAALARPLVAAFVTLLLAAALAPVLWAGASTLSTANGRFLYMPGLPWCLLVGIGGAVLWRRLAMIGGRPFAGIGRAAAVGLLAGLLATAYVSTISQIRLWRFATALARNTVEYILSHPEMAAPAVHITNLPSLATQGPYLLKTYNLEHHLRGRQRAGGPAFSADTVIVSTFDPELQLPAGRDIFGAAGTQDRAVVLTLPLADLRPR</sequence>
<evidence type="ECO:0000256" key="1">
    <source>
        <dbReference type="SAM" id="Phobius"/>
    </source>
</evidence>
<protein>
    <submittedName>
        <fullName evidence="3">Glycosyltransferase family 39 protein</fullName>
    </submittedName>
</protein>
<dbReference type="RefSeq" id="WP_226613639.1">
    <property type="nucleotide sequence ID" value="NZ_JAJAQI010000060.1"/>
</dbReference>
<feature type="transmembrane region" description="Helical" evidence="1">
    <location>
        <begin position="342"/>
        <end position="363"/>
    </location>
</feature>
<feature type="transmembrane region" description="Helical" evidence="1">
    <location>
        <begin position="99"/>
        <end position="117"/>
    </location>
</feature>
<feature type="transmembrane region" description="Helical" evidence="1">
    <location>
        <begin position="74"/>
        <end position="93"/>
    </location>
</feature>
<dbReference type="Proteomes" id="UP001139311">
    <property type="component" value="Unassembled WGS sequence"/>
</dbReference>
<feature type="domain" description="Glycosyltransferase RgtA/B/C/D-like" evidence="2">
    <location>
        <begin position="78"/>
        <end position="198"/>
    </location>
</feature>
<keyword evidence="1" id="KW-1133">Transmembrane helix</keyword>
<evidence type="ECO:0000259" key="2">
    <source>
        <dbReference type="Pfam" id="PF13231"/>
    </source>
</evidence>
<dbReference type="AlphaFoldDB" id="A0A9X1LDE0"/>
<dbReference type="EMBL" id="JAJAQI010000060">
    <property type="protein sequence ID" value="MCB4825008.1"/>
    <property type="molecule type" value="Genomic_DNA"/>
</dbReference>
<dbReference type="GO" id="GO:0000030">
    <property type="term" value="F:mannosyltransferase activity"/>
    <property type="evidence" value="ECO:0007669"/>
    <property type="project" value="TreeGrafter"/>
</dbReference>
<feature type="transmembrane region" description="Helical" evidence="1">
    <location>
        <begin position="158"/>
        <end position="179"/>
    </location>
</feature>
<reference evidence="3" key="1">
    <citation type="submission" date="2021-10" db="EMBL/GenBank/DDBJ databases">
        <title>Roseicella aerolatum sp. nov., isolated from aerosols of e-waste dismantling site.</title>
        <authorList>
            <person name="Qin T."/>
        </authorList>
    </citation>
    <scope>NUCLEOTIDE SEQUENCE</scope>
    <source>
        <strain evidence="3">GB24</strain>
    </source>
</reference>
<evidence type="ECO:0000313" key="3">
    <source>
        <dbReference type="EMBL" id="MCB4825008.1"/>
    </source>
</evidence>
<dbReference type="GO" id="GO:0035269">
    <property type="term" value="P:protein O-linked glycosylation via mannose"/>
    <property type="evidence" value="ECO:0007669"/>
    <property type="project" value="TreeGrafter"/>
</dbReference>